<keyword evidence="2" id="KW-1185">Reference proteome</keyword>
<gene>
    <name evidence="1" type="ORF">M992_2400</name>
</gene>
<reference evidence="1 2" key="1">
    <citation type="submission" date="2015-07" db="EMBL/GenBank/DDBJ databases">
        <title>ATOL: Assembling a taxonomically balanced genome-scale reconstruction of the evolutionary history of the Enterobacteriaceae.</title>
        <authorList>
            <person name="Plunkett G.III."/>
            <person name="Neeno-Eckwall E.C."/>
            <person name="Glasner J.D."/>
            <person name="Perna N.T."/>
        </authorList>
    </citation>
    <scope>NUCLEOTIDE SEQUENCE [LARGE SCALE GENOMIC DNA]</scope>
    <source>
        <strain evidence="1 2">ATCC 35017</strain>
    </source>
</reference>
<comment type="caution">
    <text evidence="1">The sequence shown here is derived from an EMBL/GenBank/DDBJ whole genome shotgun (WGS) entry which is preliminary data.</text>
</comment>
<evidence type="ECO:0000313" key="2">
    <source>
        <dbReference type="Proteomes" id="UP000053226"/>
    </source>
</evidence>
<accession>A0A0N0Z9E5</accession>
<dbReference type="AlphaFoldDB" id="A0A0N0Z9E5"/>
<dbReference type="RefSeq" id="WP_248842531.1">
    <property type="nucleotide sequence ID" value="NZ_CAWMUS010000024.1"/>
</dbReference>
<protein>
    <submittedName>
        <fullName evidence="1">Uncharacterized protein</fullName>
    </submittedName>
</protein>
<dbReference type="Proteomes" id="UP000053226">
    <property type="component" value="Unassembled WGS sequence"/>
</dbReference>
<proteinExistence type="predicted"/>
<name>A0A0N0Z9E5_9GAMM</name>
<dbReference type="EMBL" id="LGAA01000024">
    <property type="protein sequence ID" value="KPD02206.1"/>
    <property type="molecule type" value="Genomic_DNA"/>
</dbReference>
<evidence type="ECO:0000313" key="1">
    <source>
        <dbReference type="EMBL" id="KPD02206.1"/>
    </source>
</evidence>
<organism evidence="1 2">
    <name type="scientific">Moellerella wisconsensis ATCC 35017</name>
    <dbReference type="NCBI Taxonomy" id="1354267"/>
    <lineage>
        <taxon>Bacteria</taxon>
        <taxon>Pseudomonadati</taxon>
        <taxon>Pseudomonadota</taxon>
        <taxon>Gammaproteobacteria</taxon>
        <taxon>Enterobacterales</taxon>
        <taxon>Morganellaceae</taxon>
        <taxon>Moellerella</taxon>
    </lineage>
</organism>
<sequence>MKRELEEADKTGADKTVIYDKYGKISKRNRDKAIAEIESGGSFDAIGAWADLNGGVEVADSLKWIALFDDLSSEDRSQLVNFVKVENAESAKAIYDSLSVTAKVALYTKDAADNMGVGGAIPSSGVSVVGIKGSGNKGNKQPYQSNQGAVGNMSEFLKQPGLGSQAKTNSQKTSKVYQGQSVYQASNDVGQNIKKGDQFYLDGQHKNHLEVFDKRGNFKAVLNLDGSVNQAKTDAAMGRKLK</sequence>